<dbReference type="EMBL" id="JAAVVJ010000013">
    <property type="protein sequence ID" value="KAF7209216.1"/>
    <property type="molecule type" value="Genomic_DNA"/>
</dbReference>
<feature type="region of interest" description="Disordered" evidence="1">
    <location>
        <begin position="483"/>
        <end position="550"/>
    </location>
</feature>
<feature type="compositionally biased region" description="Polar residues" evidence="1">
    <location>
        <begin position="65"/>
        <end position="78"/>
    </location>
</feature>
<feature type="region of interest" description="Disordered" evidence="1">
    <location>
        <begin position="1"/>
        <end position="49"/>
    </location>
</feature>
<feature type="region of interest" description="Disordered" evidence="1">
    <location>
        <begin position="562"/>
        <end position="590"/>
    </location>
</feature>
<feature type="compositionally biased region" description="Pro residues" evidence="1">
    <location>
        <begin position="277"/>
        <end position="293"/>
    </location>
</feature>
<feature type="compositionally biased region" description="Basic and acidic residues" evidence="1">
    <location>
        <begin position="142"/>
        <end position="161"/>
    </location>
</feature>
<accession>A0A9D3BIC9</accession>
<dbReference type="AlphaFoldDB" id="A0A9D3BIC9"/>
<comment type="caution">
    <text evidence="2">The sequence shown here is derived from an EMBL/GenBank/DDBJ whole genome shotgun (WGS) entry which is preliminary data.</text>
</comment>
<feature type="compositionally biased region" description="Basic and acidic residues" evidence="1">
    <location>
        <begin position="244"/>
        <end position="259"/>
    </location>
</feature>
<dbReference type="Proteomes" id="UP000822369">
    <property type="component" value="Chromosome 13"/>
</dbReference>
<feature type="compositionally biased region" description="Basic and acidic residues" evidence="1">
    <location>
        <begin position="418"/>
        <end position="431"/>
    </location>
</feature>
<protein>
    <submittedName>
        <fullName evidence="2">Transcript variant X1</fullName>
    </submittedName>
</protein>
<feature type="region of interest" description="Disordered" evidence="1">
    <location>
        <begin position="62"/>
        <end position="91"/>
    </location>
</feature>
<sequence length="590" mass="62999">MGNEQSTDTEPTQVNSDSVCSTPAKENNSFQNGTVHEKHENGPVNGLSTTITANGLEINAKNDISVVQNSEPPSSKPGTETADGAAVKSDVQTAVTDTVSEVIEKVSEIIESSSKSTEMVFEEQVKKGKEEKSRLFGKLFQKKTDRPADHEKVKEETKDTSGEDQMDVSEFPAAPQQDTVDPKQESESVPEPSSSKTAEPKPEEEPEPEPENGDVHPAENQEEKNPEENSVMNFFKTLVTTKTAKKETAGPDATKDQFPKETQPAATTTVAQISEPPSAPKGMPAPPPPPPEPPKMDTKGEPTTKLIESTPKDEAKAAAKQPEASKGKSAKDTFSKFFHPKVLIGVKKPKGASTSGANIKPPKGTNKDSPQPDIEVEVQPGIEVKETSLEMPEPVLEMQMIKKQVELQEAAVEVGQHALEEQKVDSSKADTLEAAAKPESPPPVQEKKKAASKSSFTSLFKSKVLLDHMSTYVQAASTSGARLLRKSTGLSAEPKKTTLAPPAAEAEAAPAIKAKDEPKAAAKHSEAAVDNKPASAACPAGDDAASVPRKLEKRNSIQLFFKNLGQKRHSTDAGVQTEPMSAASASEKTK</sequence>
<name>A0A9D3BIC9_NOTFU</name>
<reference evidence="2" key="1">
    <citation type="submission" date="2020-03" db="EMBL/GenBank/DDBJ databases">
        <title>Intra-Species Differences in Population Size shape Life History and Genome Evolution.</title>
        <authorList>
            <person name="Willemsen D."/>
            <person name="Cui R."/>
            <person name="Valenzano D.R."/>
        </authorList>
    </citation>
    <scope>NUCLEOTIDE SEQUENCE</scope>
    <source>
        <strain evidence="2">GRZ</strain>
        <tissue evidence="2">Whole</tissue>
    </source>
</reference>
<dbReference type="KEGG" id="nfu:107390443"/>
<feature type="compositionally biased region" description="Low complexity" evidence="1">
    <location>
        <begin position="533"/>
        <end position="546"/>
    </location>
</feature>
<feature type="compositionally biased region" description="Basic and acidic residues" evidence="1">
    <location>
        <begin position="310"/>
        <end position="334"/>
    </location>
</feature>
<feature type="compositionally biased region" description="Basic and acidic residues" evidence="1">
    <location>
        <begin position="513"/>
        <end position="529"/>
    </location>
</feature>
<organism evidence="2 3">
    <name type="scientific">Nothobranchius furzeri</name>
    <name type="common">Turquoise killifish</name>
    <dbReference type="NCBI Taxonomy" id="105023"/>
    <lineage>
        <taxon>Eukaryota</taxon>
        <taxon>Metazoa</taxon>
        <taxon>Chordata</taxon>
        <taxon>Craniata</taxon>
        <taxon>Vertebrata</taxon>
        <taxon>Euteleostomi</taxon>
        <taxon>Actinopterygii</taxon>
        <taxon>Neopterygii</taxon>
        <taxon>Teleostei</taxon>
        <taxon>Neoteleostei</taxon>
        <taxon>Acanthomorphata</taxon>
        <taxon>Ovalentaria</taxon>
        <taxon>Atherinomorphae</taxon>
        <taxon>Cyprinodontiformes</taxon>
        <taxon>Nothobranchiidae</taxon>
        <taxon>Nothobranchius</taxon>
    </lineage>
</organism>
<feature type="compositionally biased region" description="Low complexity" evidence="1">
    <location>
        <begin position="187"/>
        <end position="197"/>
    </location>
</feature>
<feature type="compositionally biased region" description="Low complexity" evidence="1">
    <location>
        <begin position="497"/>
        <end position="512"/>
    </location>
</feature>
<gene>
    <name evidence="2" type="ORF">G4P62_014067</name>
</gene>
<evidence type="ECO:0000313" key="3">
    <source>
        <dbReference type="Proteomes" id="UP000822369"/>
    </source>
</evidence>
<feature type="compositionally biased region" description="Basic and acidic residues" evidence="1">
    <location>
        <begin position="123"/>
        <end position="134"/>
    </location>
</feature>
<feature type="compositionally biased region" description="Basic and acidic residues" evidence="1">
    <location>
        <begin position="213"/>
        <end position="227"/>
    </location>
</feature>
<feature type="region of interest" description="Disordered" evidence="1">
    <location>
        <begin position="418"/>
        <end position="455"/>
    </location>
</feature>
<dbReference type="OrthoDB" id="8962384at2759"/>
<evidence type="ECO:0000313" key="2">
    <source>
        <dbReference type="EMBL" id="KAF7209216.1"/>
    </source>
</evidence>
<feature type="region of interest" description="Disordered" evidence="1">
    <location>
        <begin position="112"/>
        <end position="390"/>
    </location>
</feature>
<proteinExistence type="predicted"/>
<feature type="compositionally biased region" description="Polar residues" evidence="1">
    <location>
        <begin position="228"/>
        <end position="242"/>
    </location>
</feature>
<evidence type="ECO:0000256" key="1">
    <source>
        <dbReference type="SAM" id="MobiDB-lite"/>
    </source>
</evidence>
<feature type="compositionally biased region" description="Polar residues" evidence="1">
    <location>
        <begin position="1"/>
        <end position="34"/>
    </location>
</feature>